<keyword evidence="3" id="KW-1185">Reference proteome</keyword>
<dbReference type="PANTHER" id="PTHR45774:SF4">
    <property type="entry name" value="AXUNDEAD, ISOFORM F"/>
    <property type="match status" value="1"/>
</dbReference>
<dbReference type="AlphaFoldDB" id="A0A482XEP3"/>
<evidence type="ECO:0000259" key="1">
    <source>
        <dbReference type="SMART" id="SM00875"/>
    </source>
</evidence>
<accession>A0A482XEP3</accession>
<organism evidence="2 3">
    <name type="scientific">Laodelphax striatellus</name>
    <name type="common">Small brown planthopper</name>
    <name type="synonym">Delphax striatella</name>
    <dbReference type="NCBI Taxonomy" id="195883"/>
    <lineage>
        <taxon>Eukaryota</taxon>
        <taxon>Metazoa</taxon>
        <taxon>Ecdysozoa</taxon>
        <taxon>Arthropoda</taxon>
        <taxon>Hexapoda</taxon>
        <taxon>Insecta</taxon>
        <taxon>Pterygota</taxon>
        <taxon>Neoptera</taxon>
        <taxon>Paraneoptera</taxon>
        <taxon>Hemiptera</taxon>
        <taxon>Auchenorrhyncha</taxon>
        <taxon>Fulgoroidea</taxon>
        <taxon>Delphacidae</taxon>
        <taxon>Criomorphinae</taxon>
        <taxon>Laodelphax</taxon>
    </lineage>
</organism>
<comment type="caution">
    <text evidence="2">The sequence shown here is derived from an EMBL/GenBank/DDBJ whole genome shotgun (WGS) entry which is preliminary data.</text>
</comment>
<dbReference type="EMBL" id="QKKF02011224">
    <property type="protein sequence ID" value="RZF44187.1"/>
    <property type="molecule type" value="Genomic_DNA"/>
</dbReference>
<dbReference type="PANTHER" id="PTHR45774">
    <property type="entry name" value="BTB/POZ DOMAIN-CONTAINING"/>
    <property type="match status" value="1"/>
</dbReference>
<proteinExistence type="predicted"/>
<dbReference type="Pfam" id="PF07707">
    <property type="entry name" value="BACK"/>
    <property type="match status" value="1"/>
</dbReference>
<dbReference type="SMART" id="SM00875">
    <property type="entry name" value="BACK"/>
    <property type="match status" value="1"/>
</dbReference>
<reference evidence="2 3" key="1">
    <citation type="journal article" date="2017" name="Gigascience">
        <title>Genome sequence of the small brown planthopper, Laodelphax striatellus.</title>
        <authorList>
            <person name="Zhu J."/>
            <person name="Jiang F."/>
            <person name="Wang X."/>
            <person name="Yang P."/>
            <person name="Bao Y."/>
            <person name="Zhao W."/>
            <person name="Wang W."/>
            <person name="Lu H."/>
            <person name="Wang Q."/>
            <person name="Cui N."/>
            <person name="Li J."/>
            <person name="Chen X."/>
            <person name="Luo L."/>
            <person name="Yu J."/>
            <person name="Kang L."/>
            <person name="Cui F."/>
        </authorList>
    </citation>
    <scope>NUCLEOTIDE SEQUENCE [LARGE SCALE GENOMIC DNA]</scope>
    <source>
        <strain evidence="2">Lst14</strain>
    </source>
</reference>
<evidence type="ECO:0000313" key="2">
    <source>
        <dbReference type="EMBL" id="RZF44187.1"/>
    </source>
</evidence>
<protein>
    <recommendedName>
        <fullName evidence="1">BACK domain-containing protein</fullName>
    </recommendedName>
</protein>
<name>A0A482XEP3_LAOST</name>
<dbReference type="InParanoid" id="A0A482XEP3"/>
<dbReference type="GO" id="GO:0022008">
    <property type="term" value="P:neurogenesis"/>
    <property type="evidence" value="ECO:0007669"/>
    <property type="project" value="TreeGrafter"/>
</dbReference>
<dbReference type="InterPro" id="IPR011705">
    <property type="entry name" value="BACK"/>
</dbReference>
<dbReference type="Gene3D" id="1.25.40.420">
    <property type="match status" value="1"/>
</dbReference>
<dbReference type="STRING" id="195883.A0A482XEP3"/>
<dbReference type="Proteomes" id="UP000291343">
    <property type="component" value="Unassembled WGS sequence"/>
</dbReference>
<sequence length="313" mass="35976">MIYIVSDGVIQPYEVLEFYEICKIHNIPEFEESCNRIIKQKTVEVVESDYFLSVKPETLELILKSPTLQLESEIDVFHHFNRWVMAEAERRGIGIGKIMSGSINHLKKHIRFLTISSNDFLSRVANSLLLTSEEKIAIACNLKTSDSKPIPESLSLERKRRDFTPTSIKPEHYGHKHSFVISIDRLCSSCNEYKLQSNYKNLSMKVTFTKILEYLCFQVEVSTNRTCQSIELMTIESKLEVLAVSDDEDNLVYKAKFRIILDWNTIQQNKIVFAQIPISKLKEDCFKTGDAETVTVVSSFNVIVETPNGTLIY</sequence>
<dbReference type="GO" id="GO:0005829">
    <property type="term" value="C:cytosol"/>
    <property type="evidence" value="ECO:0007669"/>
    <property type="project" value="TreeGrafter"/>
</dbReference>
<gene>
    <name evidence="2" type="ORF">LSTR_LSTR003827</name>
</gene>
<evidence type="ECO:0000313" key="3">
    <source>
        <dbReference type="Proteomes" id="UP000291343"/>
    </source>
</evidence>
<feature type="domain" description="BACK" evidence="1">
    <location>
        <begin position="15"/>
        <end position="125"/>
    </location>
</feature>